<organism evidence="4 5">
    <name type="scientific">Physcomitrium patens</name>
    <name type="common">Spreading-leaved earth moss</name>
    <name type="synonym">Physcomitrella patens</name>
    <dbReference type="NCBI Taxonomy" id="3218"/>
    <lineage>
        <taxon>Eukaryota</taxon>
        <taxon>Viridiplantae</taxon>
        <taxon>Streptophyta</taxon>
        <taxon>Embryophyta</taxon>
        <taxon>Bryophyta</taxon>
        <taxon>Bryophytina</taxon>
        <taxon>Bryopsida</taxon>
        <taxon>Funariidae</taxon>
        <taxon>Funariales</taxon>
        <taxon>Funariaceae</taxon>
        <taxon>Physcomitrium</taxon>
    </lineage>
</organism>
<dbReference type="EnsemblPlants" id="Pp3c14_17650V3.3">
    <property type="protein sequence ID" value="Pp3c14_17650V3.3"/>
    <property type="gene ID" value="Pp3c14_17650"/>
</dbReference>
<gene>
    <name evidence="4" type="primary">LOC112291360</name>
</gene>
<evidence type="ECO:0000259" key="3">
    <source>
        <dbReference type="SMART" id="SM00993"/>
    </source>
</evidence>
<dbReference type="Pfam" id="PF05764">
    <property type="entry name" value="YL1"/>
    <property type="match status" value="1"/>
</dbReference>
<comment type="similarity">
    <text evidence="1">Belongs to the VPS72/YL1 family.</text>
</comment>
<dbReference type="EMBL" id="ABEU02000014">
    <property type="status" value="NOT_ANNOTATED_CDS"/>
    <property type="molecule type" value="Genomic_DNA"/>
</dbReference>
<feature type="domain" description="Vps72/YL1 C-terminal" evidence="3">
    <location>
        <begin position="271"/>
        <end position="300"/>
    </location>
</feature>
<proteinExistence type="inferred from homology"/>
<protein>
    <recommendedName>
        <fullName evidence="3">Vps72/YL1 C-terminal domain-containing protein</fullName>
    </recommendedName>
</protein>
<evidence type="ECO:0000313" key="5">
    <source>
        <dbReference type="Proteomes" id="UP000006727"/>
    </source>
</evidence>
<dbReference type="GO" id="GO:0005634">
    <property type="term" value="C:nucleus"/>
    <property type="evidence" value="ECO:0000318"/>
    <property type="project" value="GO_Central"/>
</dbReference>
<dbReference type="FunCoup" id="A0A7I4AP53">
    <property type="interactions" value="3697"/>
</dbReference>
<evidence type="ECO:0000256" key="1">
    <source>
        <dbReference type="ARBA" id="ARBA00006832"/>
    </source>
</evidence>
<feature type="compositionally biased region" description="Basic and acidic residues" evidence="2">
    <location>
        <begin position="307"/>
        <end position="319"/>
    </location>
</feature>
<sequence length="563" mass="62285">MAPALPRPTRATRGKRLSKLLDEEIEADEEFWNQDAFKEDVADDEYEEEQELADEFDSDFNDDEDESGDEEVEEKERRPKKKQILPPGGKKPLKKGPSGSTKKKGVSFLEEAAAAADAGETPLPTLKTPRQATRPSPEKEDGETEEGEKLLRKSTRTSVIVRQAEREAQRAIQQALPKIVKKKREGEDRKMTQEEMLLEAAQTEIQNRQSLETLLAREEEVKRKAIINKEVYSGPLIRFYSKEGINVLEFVKMPEVPEVINAKAPPYPKQPVCVVTGLLAKYRDPKSGFPYATKEAFAIIRERQRKGEDISRKDSLEKVQRKRTKVEREKFAPGTRTGAVKIKYKKPDKPVETKFQNSPKPQSQPSVENRASGGAGPSGATSSGLGTLDKPENSNKVGEFEDKLDHTSTPAPAPAPLPTPMVEANEADFMLEDLGVSLPSNFDSGLSVETSGMGSGGGVAGQGGGQELQLDHELLNLSPTGPGLPRFSERYDLSIDGQSNNLLLDDSWLQDTILSRNVVWKAVSCPRQYSWGSSTQTRKTGLSLVHQGNDSSMQCHWNSTVKG</sequence>
<feature type="compositionally biased region" description="Low complexity" evidence="2">
    <location>
        <begin position="84"/>
        <end position="100"/>
    </location>
</feature>
<evidence type="ECO:0000313" key="4">
    <source>
        <dbReference type="EnsemblPlants" id="Pp3c14_17650V3.3"/>
    </source>
</evidence>
<reference evidence="4" key="3">
    <citation type="submission" date="2020-12" db="UniProtKB">
        <authorList>
            <consortium name="EnsemblPlants"/>
        </authorList>
    </citation>
    <scope>IDENTIFICATION</scope>
</reference>
<dbReference type="Proteomes" id="UP000006727">
    <property type="component" value="Chromosome 14"/>
</dbReference>
<feature type="compositionally biased region" description="Low complexity" evidence="2">
    <location>
        <begin position="378"/>
        <end position="388"/>
    </location>
</feature>
<dbReference type="InterPro" id="IPR013272">
    <property type="entry name" value="Vps72/YL1_C"/>
</dbReference>
<dbReference type="Gramene" id="Pp3c14_17650V3.3">
    <property type="protein sequence ID" value="Pp3c14_17650V3.3"/>
    <property type="gene ID" value="Pp3c14_17650"/>
</dbReference>
<dbReference type="InParanoid" id="A0A7I4AP53"/>
<feature type="compositionally biased region" description="Acidic residues" evidence="2">
    <location>
        <begin position="41"/>
        <end position="73"/>
    </location>
</feature>
<reference evidence="4 5" key="2">
    <citation type="journal article" date="2018" name="Plant J.">
        <title>The Physcomitrella patens chromosome-scale assembly reveals moss genome structure and evolution.</title>
        <authorList>
            <person name="Lang D."/>
            <person name="Ullrich K.K."/>
            <person name="Murat F."/>
            <person name="Fuchs J."/>
            <person name="Jenkins J."/>
            <person name="Haas F.B."/>
            <person name="Piednoel M."/>
            <person name="Gundlach H."/>
            <person name="Van Bel M."/>
            <person name="Meyberg R."/>
            <person name="Vives C."/>
            <person name="Morata J."/>
            <person name="Symeonidi A."/>
            <person name="Hiss M."/>
            <person name="Muchero W."/>
            <person name="Kamisugi Y."/>
            <person name="Saleh O."/>
            <person name="Blanc G."/>
            <person name="Decker E.L."/>
            <person name="van Gessel N."/>
            <person name="Grimwood J."/>
            <person name="Hayes R.D."/>
            <person name="Graham S.W."/>
            <person name="Gunter L.E."/>
            <person name="McDaniel S.F."/>
            <person name="Hoernstein S.N.W."/>
            <person name="Larsson A."/>
            <person name="Li F.W."/>
            <person name="Perroud P.F."/>
            <person name="Phillips J."/>
            <person name="Ranjan P."/>
            <person name="Rokshar D.S."/>
            <person name="Rothfels C.J."/>
            <person name="Schneider L."/>
            <person name="Shu S."/>
            <person name="Stevenson D.W."/>
            <person name="Thummler F."/>
            <person name="Tillich M."/>
            <person name="Villarreal Aguilar J.C."/>
            <person name="Widiez T."/>
            <person name="Wong G.K."/>
            <person name="Wymore A."/>
            <person name="Zhang Y."/>
            <person name="Zimmer A.D."/>
            <person name="Quatrano R.S."/>
            <person name="Mayer K.F.X."/>
            <person name="Goodstein D."/>
            <person name="Casacuberta J.M."/>
            <person name="Vandepoele K."/>
            <person name="Reski R."/>
            <person name="Cuming A.C."/>
            <person name="Tuskan G.A."/>
            <person name="Maumus F."/>
            <person name="Salse J."/>
            <person name="Schmutz J."/>
            <person name="Rensing S.A."/>
        </authorList>
    </citation>
    <scope>NUCLEOTIDE SEQUENCE [LARGE SCALE GENOMIC DNA]</scope>
    <source>
        <strain evidence="4 5">cv. Gransden 2004</strain>
    </source>
</reference>
<dbReference type="InterPro" id="IPR046757">
    <property type="entry name" value="YL1_N"/>
</dbReference>
<feature type="region of interest" description="Disordered" evidence="2">
    <location>
        <begin position="31"/>
        <end position="156"/>
    </location>
</feature>
<dbReference type="PANTHER" id="PTHR13275">
    <property type="entry name" value="YL-1 PROTEIN TRANSCRIPTION FACTOR-LIKE 1"/>
    <property type="match status" value="1"/>
</dbReference>
<reference evidence="4 5" key="1">
    <citation type="journal article" date="2008" name="Science">
        <title>The Physcomitrella genome reveals evolutionary insights into the conquest of land by plants.</title>
        <authorList>
            <person name="Rensing S."/>
            <person name="Lang D."/>
            <person name="Zimmer A."/>
            <person name="Terry A."/>
            <person name="Salamov A."/>
            <person name="Shapiro H."/>
            <person name="Nishiyama T."/>
            <person name="Perroud P.-F."/>
            <person name="Lindquist E."/>
            <person name="Kamisugi Y."/>
            <person name="Tanahashi T."/>
            <person name="Sakakibara K."/>
            <person name="Fujita T."/>
            <person name="Oishi K."/>
            <person name="Shin-I T."/>
            <person name="Kuroki Y."/>
            <person name="Toyoda A."/>
            <person name="Suzuki Y."/>
            <person name="Hashimoto A."/>
            <person name="Yamaguchi K."/>
            <person name="Sugano A."/>
            <person name="Kohara Y."/>
            <person name="Fujiyama A."/>
            <person name="Anterola A."/>
            <person name="Aoki S."/>
            <person name="Ashton N."/>
            <person name="Barbazuk W.B."/>
            <person name="Barker E."/>
            <person name="Bennetzen J."/>
            <person name="Bezanilla M."/>
            <person name="Blankenship R."/>
            <person name="Cho S.H."/>
            <person name="Dutcher S."/>
            <person name="Estelle M."/>
            <person name="Fawcett J.A."/>
            <person name="Gundlach H."/>
            <person name="Hanada K."/>
            <person name="Heyl A."/>
            <person name="Hicks K.A."/>
            <person name="Hugh J."/>
            <person name="Lohr M."/>
            <person name="Mayer K."/>
            <person name="Melkozernov A."/>
            <person name="Murata T."/>
            <person name="Nelson D."/>
            <person name="Pils B."/>
            <person name="Prigge M."/>
            <person name="Reiss B."/>
            <person name="Renner T."/>
            <person name="Rombauts S."/>
            <person name="Rushton P."/>
            <person name="Sanderfoot A."/>
            <person name="Schween G."/>
            <person name="Shiu S.-H."/>
            <person name="Stueber K."/>
            <person name="Theodoulou F.L."/>
            <person name="Tu H."/>
            <person name="Van de Peer Y."/>
            <person name="Verrier P.J."/>
            <person name="Waters E."/>
            <person name="Wood A."/>
            <person name="Yang L."/>
            <person name="Cove D."/>
            <person name="Cuming A."/>
            <person name="Hasebe M."/>
            <person name="Lucas S."/>
            <person name="Mishler D.B."/>
            <person name="Reski R."/>
            <person name="Grigoriev I."/>
            <person name="Quatrano R.S."/>
            <person name="Boore J.L."/>
        </authorList>
    </citation>
    <scope>NUCLEOTIDE SEQUENCE [LARGE SCALE GENOMIC DNA]</scope>
    <source>
        <strain evidence="4 5">cv. Gransden 2004</strain>
    </source>
</reference>
<feature type="compositionally biased region" description="Basic and acidic residues" evidence="2">
    <location>
        <begin position="389"/>
        <end position="406"/>
    </location>
</feature>
<feature type="region of interest" description="Disordered" evidence="2">
    <location>
        <begin position="307"/>
        <end position="420"/>
    </location>
</feature>
<dbReference type="RefSeq" id="XP_024394408.1">
    <property type="nucleotide sequence ID" value="XM_024538640.2"/>
</dbReference>
<dbReference type="Pfam" id="PF08265">
    <property type="entry name" value="YL1_C"/>
    <property type="match status" value="1"/>
</dbReference>
<accession>A0A7I4AP53</accession>
<keyword evidence="5" id="KW-1185">Reference proteome</keyword>
<feature type="compositionally biased region" description="Polar residues" evidence="2">
    <location>
        <begin position="354"/>
        <end position="369"/>
    </location>
</feature>
<dbReference type="PANTHER" id="PTHR13275:SF4">
    <property type="entry name" value="VACUOLAR PROTEIN SORTING-ASSOCIATED PROTEIN 72 HOMOLOG"/>
    <property type="match status" value="1"/>
</dbReference>
<evidence type="ECO:0000256" key="2">
    <source>
        <dbReference type="SAM" id="MobiDB-lite"/>
    </source>
</evidence>
<dbReference type="SMART" id="SM00993">
    <property type="entry name" value="YL1_C"/>
    <property type="match status" value="1"/>
</dbReference>
<name>A0A7I4AP53_PHYPA</name>
<dbReference type="AlphaFoldDB" id="A0A7I4AP53"/>
<dbReference type="GeneID" id="112291360"/>